<gene>
    <name evidence="2" type="ORF">HNQ93_000456</name>
</gene>
<evidence type="ECO:0000313" key="3">
    <source>
        <dbReference type="Proteomes" id="UP000532746"/>
    </source>
</evidence>
<dbReference type="InterPro" id="IPR011652">
    <property type="entry name" value="MORN_2"/>
</dbReference>
<dbReference type="Gene3D" id="1.25.40.10">
    <property type="entry name" value="Tetratricopeptide repeat domain"/>
    <property type="match status" value="1"/>
</dbReference>
<dbReference type="SUPFAM" id="SSF82185">
    <property type="entry name" value="Histone H3 K4-specific methyltransferase SET7/9 N-terminal domain"/>
    <property type="match status" value="5"/>
</dbReference>
<reference evidence="2 3" key="1">
    <citation type="submission" date="2020-08" db="EMBL/GenBank/DDBJ databases">
        <title>Genomic Encyclopedia of Type Strains, Phase IV (KMG-IV): sequencing the most valuable type-strain genomes for metagenomic binning, comparative biology and taxonomic classification.</title>
        <authorList>
            <person name="Goeker M."/>
        </authorList>
    </citation>
    <scope>NUCLEOTIDE SEQUENCE [LARGE SCALE GENOMIC DNA]</scope>
    <source>
        <strain evidence="2 3">DSM 26718</strain>
    </source>
</reference>
<dbReference type="AlphaFoldDB" id="A0A7W9SXQ3"/>
<dbReference type="PANTHER" id="PTHR33706">
    <property type="entry name" value="MORN VARIANT REPEAT PROTEIN"/>
    <property type="match status" value="1"/>
</dbReference>
<dbReference type="SUPFAM" id="SSF48452">
    <property type="entry name" value="TPR-like"/>
    <property type="match status" value="1"/>
</dbReference>
<dbReference type="Gene3D" id="3.90.930.1">
    <property type="match status" value="6"/>
</dbReference>
<dbReference type="SMART" id="SM00028">
    <property type="entry name" value="TPR"/>
    <property type="match status" value="4"/>
</dbReference>
<dbReference type="PROSITE" id="PS50005">
    <property type="entry name" value="TPR"/>
    <property type="match status" value="1"/>
</dbReference>
<dbReference type="PANTHER" id="PTHR33706:SF1">
    <property type="entry name" value="TPR REPEAT PROTEIN"/>
    <property type="match status" value="1"/>
</dbReference>
<dbReference type="InterPro" id="IPR019734">
    <property type="entry name" value="TPR_rpt"/>
</dbReference>
<dbReference type="InterPro" id="IPR011990">
    <property type="entry name" value="TPR-like_helical_dom_sf"/>
</dbReference>
<keyword evidence="3" id="KW-1185">Reference proteome</keyword>
<accession>A0A7W9SXQ3</accession>
<proteinExistence type="predicted"/>
<evidence type="ECO:0000256" key="1">
    <source>
        <dbReference type="PROSITE-ProRule" id="PRU00339"/>
    </source>
</evidence>
<sequence>MMRILPYSTLLGLCAGVATPLLGQQQPATLVTSRQALSEGIALHDKGDYAGAIRQYLLVPSSDSGYVQVQGELALSYSENKQYKEAIEVSQRAIALHLHDAQPYYVLAEAEEALHHEEATFRAYAEGLKRFPYSQRLWFNQGVSYDLVKQRPAALASWQRSLELAPHHPNTHYQLAWLALEQGQTARALISLLTFLALSPDGENSQQALILAERIATNVQEVEEKDREKPFVPNEAFQELDLLITSKVALQKGYQSKVKFDAAIVKQAQLLVEKFPAAGPHEQDLWLRAYGPMVEALRRNDNLTSFTYLILLSAEDKKAAQWVKSNKSKVERMSQEVAGALLQLRAQQPVADAATPTARRSAWFHEGKLQGIGAGEVKDGNLTGLHGPWLIIDQAGAISEAGSFTEAGKRTGLWREYHPNGRVAKEMNYDTEGRYEGRYVEYFDNGALSVEGTYKAGQIVGQAKLYHYCGEVREVRPYQNNDVTGEVISYYPNGKLYRKAIYRADKREGASADFYPDGTPEVTATYAADKRQGPFQVFYPDKTLERKGGYDQDELHGDYQDFHPNGKLASTGRYEHGKQVGRWQVFYASGKPSEERNYDAATGELHGVFKDYDGQGQLITELLYDQGRVTKVTSVDANGKALAQTAVAKKGKTEVKGLHLNGATRFTGTYVDGRQNGEWRWFRRDGSLSLVRRYQAGQQQGAEEIYASTGRVQQRTHYQDGQLQGLYEHFYDHGQLQRTGFYQAGQQQGTWRQYYPTGQLSEEYNLLDNDLHGWTRSYTPGGHITEERWMQYDRPLVVTSFDSTGRVLDRFDVQPTTKSLTLHYANGKPRSESGWLCYAYQGPDKWLYPNGKPELTVELDRGNRQGPYRTYHPLTGNLAEEGAYRQGKREGEWKGYYASGALRFKGSYRTGEQEGEWQYYTEKGGTEILLNYANGELDGPCRTYNLQGELLLEKVYANGELLGFRGPGPDGKPAGELKPAGPISTTFANGKPAATETYQKGRLTGTRTYYYSSGQVFRRSQNTPDGQLTGLLTTYYPNGKPWEEENYAFDQLHGRSRYYRPDGTLEREETYRCGEKAGPTVYYDAQGKPLRTDVYWNTRVYETR</sequence>
<comment type="caution">
    <text evidence="2">The sequence shown here is derived from an EMBL/GenBank/DDBJ whole genome shotgun (WGS) entry which is preliminary data.</text>
</comment>
<dbReference type="Proteomes" id="UP000532746">
    <property type="component" value="Unassembled WGS sequence"/>
</dbReference>
<evidence type="ECO:0000313" key="2">
    <source>
        <dbReference type="EMBL" id="MBB6057626.1"/>
    </source>
</evidence>
<keyword evidence="1" id="KW-0802">TPR repeat</keyword>
<dbReference type="Pfam" id="PF07661">
    <property type="entry name" value="MORN_2"/>
    <property type="match status" value="10"/>
</dbReference>
<organism evidence="2 3">
    <name type="scientific">Hymenobacter luteus</name>
    <dbReference type="NCBI Taxonomy" id="1411122"/>
    <lineage>
        <taxon>Bacteria</taxon>
        <taxon>Pseudomonadati</taxon>
        <taxon>Bacteroidota</taxon>
        <taxon>Cytophagia</taxon>
        <taxon>Cytophagales</taxon>
        <taxon>Hymenobacteraceae</taxon>
        <taxon>Hymenobacter</taxon>
    </lineage>
</organism>
<protein>
    <submittedName>
        <fullName evidence="2">Antitoxin component YwqK of YwqJK toxin-antitoxin module/Tfp pilus assembly protein PilF</fullName>
    </submittedName>
</protein>
<name>A0A7W9SXQ3_9BACT</name>
<feature type="repeat" description="TPR" evidence="1">
    <location>
        <begin position="135"/>
        <end position="168"/>
    </location>
</feature>
<dbReference type="EMBL" id="JACHGG010000001">
    <property type="protein sequence ID" value="MBB6057626.1"/>
    <property type="molecule type" value="Genomic_DNA"/>
</dbReference>